<dbReference type="OrthoDB" id="4314023at2"/>
<feature type="domain" description="Schlafen AlbA-2" evidence="1">
    <location>
        <begin position="23"/>
        <end position="140"/>
    </location>
</feature>
<dbReference type="Proteomes" id="UP000093795">
    <property type="component" value="Unassembled WGS sequence"/>
</dbReference>
<gene>
    <name evidence="2" type="ORF">A9X01_22790</name>
</gene>
<proteinExistence type="predicted"/>
<dbReference type="RefSeq" id="WP_007170758.1">
    <property type="nucleotide sequence ID" value="NZ_LZKQ01000184.1"/>
</dbReference>
<reference evidence="2 3" key="1">
    <citation type="submission" date="2016-06" db="EMBL/GenBank/DDBJ databases">
        <authorList>
            <person name="Kjaerup R.B."/>
            <person name="Dalgaard T.S."/>
            <person name="Juul-Madsen H.R."/>
        </authorList>
    </citation>
    <scope>NUCLEOTIDE SEQUENCE [LARGE SCALE GENOMIC DNA]</scope>
    <source>
        <strain evidence="2 3">1081914.2</strain>
    </source>
</reference>
<evidence type="ECO:0000313" key="3">
    <source>
        <dbReference type="Proteomes" id="UP000093795"/>
    </source>
</evidence>
<name>A0A1A3C425_MYCAS</name>
<dbReference type="AlphaFoldDB" id="A0A1A3C425"/>
<comment type="caution">
    <text evidence="2">The sequence shown here is derived from an EMBL/GenBank/DDBJ whole genome shotgun (WGS) entry which is preliminary data.</text>
</comment>
<evidence type="ECO:0000259" key="1">
    <source>
        <dbReference type="Pfam" id="PF04326"/>
    </source>
</evidence>
<protein>
    <recommendedName>
        <fullName evidence="1">Schlafen AlbA-2 domain-containing protein</fullName>
    </recommendedName>
</protein>
<dbReference type="GeneID" id="77304331"/>
<dbReference type="Pfam" id="PF04326">
    <property type="entry name" value="SLFN_AlbA_2"/>
    <property type="match status" value="1"/>
</dbReference>
<dbReference type="InterPro" id="IPR038461">
    <property type="entry name" value="Schlafen_AlbA_2_dom_sf"/>
</dbReference>
<dbReference type="Gene3D" id="3.30.950.30">
    <property type="entry name" value="Schlafen, AAA domain"/>
    <property type="match status" value="1"/>
</dbReference>
<organism evidence="2 3">
    <name type="scientific">Mycobacterium asiaticum</name>
    <dbReference type="NCBI Taxonomy" id="1790"/>
    <lineage>
        <taxon>Bacteria</taxon>
        <taxon>Bacillati</taxon>
        <taxon>Actinomycetota</taxon>
        <taxon>Actinomycetes</taxon>
        <taxon>Mycobacteriales</taxon>
        <taxon>Mycobacteriaceae</taxon>
        <taxon>Mycobacterium</taxon>
    </lineage>
</organism>
<sequence length="406" mass="44606">MNAIPARTEEELQRLALNGLLEETHWLDLKRELASGNAANKDLAKDIAAFALDGGTILIGVDEDTSPPSLWPVPLAGLAERIEQIARMRVDEAVQIRTTVINSTTHADHGYLVVHVPQSVRAPHMADGRYYGRGDKTNRVLTNTEVVRLLDRRLADRRDLRVEARSIRTELVGDGAPLLVVLADPLSAREDMLVSLTEASRWEEAVLQLVHAATGPEHDTYAPTLAHAGGFARRPGGVALTTGMYDGQRFAGEDRAAEIVLYESGRLVLASERAVTTRSFRNVAPPQPDLTVVLELLIIGHVSLLARLAAAVSHRWGYTGSWRFALSMNGLRDSTSWMIADRNFGDRGPVYTEDIYERATEASLSDLDENPDQVVAALTAPLLRSLGSYPAWEKRFNQPPTMNVVT</sequence>
<accession>A0A1A3C425</accession>
<dbReference type="EMBL" id="LZKQ01000184">
    <property type="protein sequence ID" value="OBI81859.1"/>
    <property type="molecule type" value="Genomic_DNA"/>
</dbReference>
<dbReference type="InterPro" id="IPR007421">
    <property type="entry name" value="Schlafen_AlbA_2_dom"/>
</dbReference>
<evidence type="ECO:0000313" key="2">
    <source>
        <dbReference type="EMBL" id="OBI81859.1"/>
    </source>
</evidence>